<reference evidence="1 2" key="1">
    <citation type="submission" date="2012-06" db="EMBL/GenBank/DDBJ databases">
        <title>Finished chromosome of genome of Microcoleus sp. PCC 7113.</title>
        <authorList>
            <consortium name="US DOE Joint Genome Institute"/>
            <person name="Gugger M."/>
            <person name="Coursin T."/>
            <person name="Rippka R."/>
            <person name="Tandeau De Marsac N."/>
            <person name="Huntemann M."/>
            <person name="Wei C.-L."/>
            <person name="Han J."/>
            <person name="Detter J.C."/>
            <person name="Han C."/>
            <person name="Tapia R."/>
            <person name="Chen A."/>
            <person name="Kyrpides N."/>
            <person name="Mavromatis K."/>
            <person name="Markowitz V."/>
            <person name="Szeto E."/>
            <person name="Ivanova N."/>
            <person name="Pagani I."/>
            <person name="Pati A."/>
            <person name="Goodwin L."/>
            <person name="Nordberg H.P."/>
            <person name="Cantor M.N."/>
            <person name="Hua S.X."/>
            <person name="Woyke T."/>
            <person name="Kerfeld C.A."/>
        </authorList>
    </citation>
    <scope>NUCLEOTIDE SEQUENCE [LARGE SCALE GENOMIC DNA]</scope>
    <source>
        <strain evidence="1 2">PCC 7113</strain>
    </source>
</reference>
<organism evidence="1 2">
    <name type="scientific">Allocoleopsis franciscana PCC 7113</name>
    <dbReference type="NCBI Taxonomy" id="1173027"/>
    <lineage>
        <taxon>Bacteria</taxon>
        <taxon>Bacillati</taxon>
        <taxon>Cyanobacteriota</taxon>
        <taxon>Cyanophyceae</taxon>
        <taxon>Coleofasciculales</taxon>
        <taxon>Coleofasciculaceae</taxon>
        <taxon>Allocoleopsis</taxon>
        <taxon>Allocoleopsis franciscana</taxon>
    </lineage>
</organism>
<proteinExistence type="predicted"/>
<dbReference type="Proteomes" id="UP000010471">
    <property type="component" value="Chromosome"/>
</dbReference>
<protein>
    <submittedName>
        <fullName evidence="1">Uncharacterized protein</fullName>
    </submittedName>
</protein>
<dbReference type="EMBL" id="CP003630">
    <property type="protein sequence ID" value="AFZ21517.1"/>
    <property type="molecule type" value="Genomic_DNA"/>
</dbReference>
<evidence type="ECO:0000313" key="1">
    <source>
        <dbReference type="EMBL" id="AFZ21517.1"/>
    </source>
</evidence>
<dbReference type="eggNOG" id="ENOG50336M7">
    <property type="taxonomic scope" value="Bacteria"/>
</dbReference>
<keyword evidence="2" id="KW-1185">Reference proteome</keyword>
<evidence type="ECO:0000313" key="2">
    <source>
        <dbReference type="Proteomes" id="UP000010471"/>
    </source>
</evidence>
<gene>
    <name evidence="1" type="ORF">Mic7113_5913</name>
</gene>
<name>K9WPP2_9CYAN</name>
<sequence>MITYQQWTLVIKKEWNGITVDYKDPEGNEYHEPFCFSTIDEALIYGKMCINRLIQSKPTVFTPLYG</sequence>
<dbReference type="HOGENOM" id="CLU_207134_0_0_3"/>
<dbReference type="KEGG" id="mic:Mic7113_5913"/>
<accession>K9WPP2</accession>
<dbReference type="AlphaFoldDB" id="K9WPP2"/>